<name>T0Z758_9ZZZZ</name>
<dbReference type="AlphaFoldDB" id="T0Z758"/>
<proteinExistence type="predicted"/>
<keyword evidence="5 6" id="KW-0472">Membrane</keyword>
<gene>
    <name evidence="7" type="ORF">B1B_14770</name>
</gene>
<feature type="transmembrane region" description="Helical" evidence="6">
    <location>
        <begin position="53"/>
        <end position="70"/>
    </location>
</feature>
<evidence type="ECO:0000256" key="4">
    <source>
        <dbReference type="ARBA" id="ARBA00022989"/>
    </source>
</evidence>
<keyword evidence="2 7" id="KW-0808">Transferase</keyword>
<dbReference type="GO" id="GO:0005886">
    <property type="term" value="C:plasma membrane"/>
    <property type="evidence" value="ECO:0007669"/>
    <property type="project" value="TreeGrafter"/>
</dbReference>
<dbReference type="InterPro" id="IPR000715">
    <property type="entry name" value="Glycosyl_transferase_4"/>
</dbReference>
<dbReference type="EMBL" id="AUZY01009806">
    <property type="protein sequence ID" value="EQD40853.1"/>
    <property type="molecule type" value="Genomic_DNA"/>
</dbReference>
<feature type="transmembrane region" description="Helical" evidence="6">
    <location>
        <begin position="122"/>
        <end position="145"/>
    </location>
</feature>
<feature type="transmembrane region" description="Helical" evidence="6">
    <location>
        <begin position="30"/>
        <end position="47"/>
    </location>
</feature>
<dbReference type="PANTHER" id="PTHR22926">
    <property type="entry name" value="PHOSPHO-N-ACETYLMURAMOYL-PENTAPEPTIDE-TRANSFERASE"/>
    <property type="match status" value="1"/>
</dbReference>
<feature type="non-terminal residue" evidence="7">
    <location>
        <position position="149"/>
    </location>
</feature>
<keyword evidence="4 6" id="KW-1133">Transmembrane helix</keyword>
<reference evidence="7" key="1">
    <citation type="submission" date="2013-08" db="EMBL/GenBank/DDBJ databases">
        <authorList>
            <person name="Mendez C."/>
            <person name="Richter M."/>
            <person name="Ferrer M."/>
            <person name="Sanchez J."/>
        </authorList>
    </citation>
    <scope>NUCLEOTIDE SEQUENCE</scope>
</reference>
<reference evidence="7" key="2">
    <citation type="journal article" date="2014" name="ISME J.">
        <title>Microbial stratification in low pH oxic and suboxic macroscopic growths along an acid mine drainage.</title>
        <authorList>
            <person name="Mendez-Garcia C."/>
            <person name="Mesa V."/>
            <person name="Sprenger R.R."/>
            <person name="Richter M."/>
            <person name="Diez M.S."/>
            <person name="Solano J."/>
            <person name="Bargiela R."/>
            <person name="Golyshina O.V."/>
            <person name="Manteca A."/>
            <person name="Ramos J.L."/>
            <person name="Gallego J.R."/>
            <person name="Llorente I."/>
            <person name="Martins Dos Santos V.A."/>
            <person name="Jensen O.N."/>
            <person name="Pelaez A.I."/>
            <person name="Sanchez J."/>
            <person name="Ferrer M."/>
        </authorList>
    </citation>
    <scope>NUCLEOTIDE SEQUENCE</scope>
</reference>
<evidence type="ECO:0000313" key="7">
    <source>
        <dbReference type="EMBL" id="EQD40853.1"/>
    </source>
</evidence>
<organism evidence="7">
    <name type="scientific">mine drainage metagenome</name>
    <dbReference type="NCBI Taxonomy" id="410659"/>
    <lineage>
        <taxon>unclassified sequences</taxon>
        <taxon>metagenomes</taxon>
        <taxon>ecological metagenomes</taxon>
    </lineage>
</organism>
<keyword evidence="3 6" id="KW-0812">Transmembrane</keyword>
<accession>T0Z758</accession>
<comment type="subcellular location">
    <subcellularLocation>
        <location evidence="1">Membrane</location>
        <topology evidence="1">Multi-pass membrane protein</topology>
    </subcellularLocation>
</comment>
<evidence type="ECO:0000256" key="6">
    <source>
        <dbReference type="SAM" id="Phobius"/>
    </source>
</evidence>
<dbReference type="PROSITE" id="PS01347">
    <property type="entry name" value="MRAY_1"/>
    <property type="match status" value="1"/>
</dbReference>
<comment type="caution">
    <text evidence="7">The sequence shown here is derived from an EMBL/GenBank/DDBJ whole genome shotgun (WGS) entry which is preliminary data.</text>
</comment>
<evidence type="ECO:0000256" key="2">
    <source>
        <dbReference type="ARBA" id="ARBA00022679"/>
    </source>
</evidence>
<sequence>MLPLLRRLRLGQTVRDVGPQSHLQKSGTPTMGGVLFLLAATVATLAFGPRDDLAWTAIGFTWANGLIGLADDYIKVRMHRPLGVRARTKLALGILAGLGLALLAIGPLDVGTAVRVPFSAHLWHLGAGEFVLLVVIVSIATTNAVNLTD</sequence>
<dbReference type="Pfam" id="PF10555">
    <property type="entry name" value="MraY_sig1"/>
    <property type="match status" value="1"/>
</dbReference>
<dbReference type="InterPro" id="IPR018480">
    <property type="entry name" value="PNAcMuramoyl-5peptid_Trfase_CS"/>
</dbReference>
<dbReference type="PANTHER" id="PTHR22926:SF5">
    <property type="entry name" value="PHOSPHO-N-ACETYLMURAMOYL-PENTAPEPTIDE-TRANSFERASE HOMOLOG"/>
    <property type="match status" value="1"/>
</dbReference>
<dbReference type="GO" id="GO:0071555">
    <property type="term" value="P:cell wall organization"/>
    <property type="evidence" value="ECO:0007669"/>
    <property type="project" value="TreeGrafter"/>
</dbReference>
<protein>
    <submittedName>
        <fullName evidence="7">Phospho-N-acetylmuramoyl-pentapeptide-transferase</fullName>
    </submittedName>
</protein>
<evidence type="ECO:0000256" key="5">
    <source>
        <dbReference type="ARBA" id="ARBA00023136"/>
    </source>
</evidence>
<dbReference type="GO" id="GO:0044038">
    <property type="term" value="P:cell wall macromolecule biosynthetic process"/>
    <property type="evidence" value="ECO:0007669"/>
    <property type="project" value="TreeGrafter"/>
</dbReference>
<feature type="transmembrane region" description="Helical" evidence="6">
    <location>
        <begin position="90"/>
        <end position="110"/>
    </location>
</feature>
<evidence type="ECO:0000256" key="1">
    <source>
        <dbReference type="ARBA" id="ARBA00004141"/>
    </source>
</evidence>
<evidence type="ECO:0000256" key="3">
    <source>
        <dbReference type="ARBA" id="ARBA00022692"/>
    </source>
</evidence>
<dbReference type="Pfam" id="PF00953">
    <property type="entry name" value="Glycos_transf_4"/>
    <property type="match status" value="1"/>
</dbReference>
<dbReference type="GO" id="GO:0016780">
    <property type="term" value="F:phosphotransferase activity, for other substituted phosphate groups"/>
    <property type="evidence" value="ECO:0007669"/>
    <property type="project" value="InterPro"/>
</dbReference>